<keyword evidence="1" id="KW-1133">Transmembrane helix</keyword>
<accession>A0A1G9AB33</accession>
<feature type="transmembrane region" description="Helical" evidence="1">
    <location>
        <begin position="6"/>
        <end position="30"/>
    </location>
</feature>
<dbReference type="Proteomes" id="UP000198718">
    <property type="component" value="Unassembled WGS sequence"/>
</dbReference>
<sequence>MIIWAILGYLLLFIIFILILFIVLPIEYAVGACKHEKTMLQGRISCFWKIIEVNFTMMDSHMSKIIVKPLGISIPIDIKDDISVKKSKKSKKVKDKKKTSKPKKKDWSILEDFNQETISILIDFIKRIWKYLKPKKLVVKGKYGFDDPYYTAMGLVITSSLYPLIKDYPVSLTPSFGEAVLEGEFKIQGRIVIVTLLIVIIRLILSKPMIKTIKSIRKNKKEEKKYVS</sequence>
<dbReference type="Pfam" id="PF11167">
    <property type="entry name" value="DUF2953"/>
    <property type="match status" value="1"/>
</dbReference>
<gene>
    <name evidence="2" type="ORF">SAMN05660472_01116</name>
</gene>
<evidence type="ECO:0000313" key="2">
    <source>
        <dbReference type="EMBL" id="SDK24569.1"/>
    </source>
</evidence>
<dbReference type="OrthoDB" id="1739345at2"/>
<organism evidence="2 3">
    <name type="scientific">Natronincola ferrireducens</name>
    <dbReference type="NCBI Taxonomy" id="393762"/>
    <lineage>
        <taxon>Bacteria</taxon>
        <taxon>Bacillati</taxon>
        <taxon>Bacillota</taxon>
        <taxon>Clostridia</taxon>
        <taxon>Peptostreptococcales</taxon>
        <taxon>Natronincolaceae</taxon>
        <taxon>Natronincola</taxon>
    </lineage>
</organism>
<reference evidence="2 3" key="1">
    <citation type="submission" date="2016-10" db="EMBL/GenBank/DDBJ databases">
        <authorList>
            <person name="de Groot N.N."/>
        </authorList>
    </citation>
    <scope>NUCLEOTIDE SEQUENCE [LARGE SCALE GENOMIC DNA]</scope>
    <source>
        <strain evidence="2 3">DSM 18346</strain>
    </source>
</reference>
<name>A0A1G9AB33_9FIRM</name>
<keyword evidence="1" id="KW-0472">Membrane</keyword>
<proteinExistence type="predicted"/>
<dbReference type="EMBL" id="FNFP01000001">
    <property type="protein sequence ID" value="SDK24569.1"/>
    <property type="molecule type" value="Genomic_DNA"/>
</dbReference>
<keyword evidence="3" id="KW-1185">Reference proteome</keyword>
<evidence type="ECO:0000256" key="1">
    <source>
        <dbReference type="SAM" id="Phobius"/>
    </source>
</evidence>
<dbReference type="AlphaFoldDB" id="A0A1G9AB33"/>
<evidence type="ECO:0000313" key="3">
    <source>
        <dbReference type="Proteomes" id="UP000198718"/>
    </source>
</evidence>
<evidence type="ECO:0008006" key="4">
    <source>
        <dbReference type="Google" id="ProtNLM"/>
    </source>
</evidence>
<keyword evidence="1" id="KW-0812">Transmembrane</keyword>
<dbReference type="STRING" id="393762.SAMN05660472_01116"/>
<dbReference type="InterPro" id="IPR021338">
    <property type="entry name" value="DUF2953"/>
</dbReference>
<dbReference type="RefSeq" id="WP_090551444.1">
    <property type="nucleotide sequence ID" value="NZ_FNFP01000001.1"/>
</dbReference>
<feature type="transmembrane region" description="Helical" evidence="1">
    <location>
        <begin position="185"/>
        <end position="205"/>
    </location>
</feature>
<protein>
    <recommendedName>
        <fullName evidence="4">DUF2953 domain-containing protein</fullName>
    </recommendedName>
</protein>